<keyword evidence="1 3" id="KW-0807">Transducer</keyword>
<evidence type="ECO:0000313" key="5">
    <source>
        <dbReference type="EMBL" id="GIJ64351.1"/>
    </source>
</evidence>
<dbReference type="Proteomes" id="UP000612585">
    <property type="component" value="Unassembled WGS sequence"/>
</dbReference>
<dbReference type="EMBL" id="BOPG01000114">
    <property type="protein sequence ID" value="GIJ64351.1"/>
    <property type="molecule type" value="Genomic_DNA"/>
</dbReference>
<dbReference type="PRINTS" id="PR00260">
    <property type="entry name" value="CHEMTRNSDUCR"/>
</dbReference>
<dbReference type="Gene3D" id="1.10.287.950">
    <property type="entry name" value="Methyl-accepting chemotaxis protein"/>
    <property type="match status" value="1"/>
</dbReference>
<name>A0A8J3ZIC4_9ACTN</name>
<dbReference type="InterPro" id="IPR004089">
    <property type="entry name" value="MCPsignal_dom"/>
</dbReference>
<dbReference type="InterPro" id="IPR004090">
    <property type="entry name" value="Chemotax_Me-accpt_rcpt"/>
</dbReference>
<organism evidence="5 6">
    <name type="scientific">Virgisporangium aurantiacum</name>
    <dbReference type="NCBI Taxonomy" id="175570"/>
    <lineage>
        <taxon>Bacteria</taxon>
        <taxon>Bacillati</taxon>
        <taxon>Actinomycetota</taxon>
        <taxon>Actinomycetes</taxon>
        <taxon>Micromonosporales</taxon>
        <taxon>Micromonosporaceae</taxon>
        <taxon>Virgisporangium</taxon>
    </lineage>
</organism>
<comment type="caution">
    <text evidence="5">The sequence shown here is derived from an EMBL/GenBank/DDBJ whole genome shotgun (WGS) entry which is preliminary data.</text>
</comment>
<dbReference type="InterPro" id="IPR025948">
    <property type="entry name" value="HTH-like_dom"/>
</dbReference>
<accession>A0A8J3ZIC4</accession>
<evidence type="ECO:0000256" key="3">
    <source>
        <dbReference type="PROSITE-ProRule" id="PRU00284"/>
    </source>
</evidence>
<evidence type="ECO:0000256" key="1">
    <source>
        <dbReference type="ARBA" id="ARBA00023224"/>
    </source>
</evidence>
<protein>
    <recommendedName>
        <fullName evidence="4">Methyl-accepting transducer domain-containing protein</fullName>
    </recommendedName>
</protein>
<dbReference type="GO" id="GO:0006935">
    <property type="term" value="P:chemotaxis"/>
    <property type="evidence" value="ECO:0007669"/>
    <property type="project" value="InterPro"/>
</dbReference>
<evidence type="ECO:0000313" key="6">
    <source>
        <dbReference type="Proteomes" id="UP000612585"/>
    </source>
</evidence>
<keyword evidence="6" id="KW-1185">Reference proteome</keyword>
<dbReference type="GO" id="GO:0016020">
    <property type="term" value="C:membrane"/>
    <property type="evidence" value="ECO:0007669"/>
    <property type="project" value="InterPro"/>
</dbReference>
<evidence type="ECO:0000256" key="2">
    <source>
        <dbReference type="ARBA" id="ARBA00029447"/>
    </source>
</evidence>
<dbReference type="Pfam" id="PF00015">
    <property type="entry name" value="MCPsignal"/>
    <property type="match status" value="1"/>
</dbReference>
<reference evidence="5" key="1">
    <citation type="submission" date="2021-01" db="EMBL/GenBank/DDBJ databases">
        <title>Whole genome shotgun sequence of Virgisporangium aurantiacum NBRC 16421.</title>
        <authorList>
            <person name="Komaki H."/>
            <person name="Tamura T."/>
        </authorList>
    </citation>
    <scope>NUCLEOTIDE SEQUENCE</scope>
    <source>
        <strain evidence="5">NBRC 16421</strain>
    </source>
</reference>
<comment type="similarity">
    <text evidence="2">Belongs to the methyl-accepting chemotaxis (MCP) protein family.</text>
</comment>
<dbReference type="SUPFAM" id="SSF58104">
    <property type="entry name" value="Methyl-accepting chemotaxis protein (MCP) signaling domain"/>
    <property type="match status" value="1"/>
</dbReference>
<dbReference type="PROSITE" id="PS50111">
    <property type="entry name" value="CHEMOTAXIS_TRANSDUC_2"/>
    <property type="match status" value="1"/>
</dbReference>
<dbReference type="PANTHER" id="PTHR32089:SF112">
    <property type="entry name" value="LYSOZYME-LIKE PROTEIN-RELATED"/>
    <property type="match status" value="1"/>
</dbReference>
<dbReference type="SMART" id="SM00283">
    <property type="entry name" value="MA"/>
    <property type="match status" value="1"/>
</dbReference>
<dbReference type="PANTHER" id="PTHR32089">
    <property type="entry name" value="METHYL-ACCEPTING CHEMOTAXIS PROTEIN MCPB"/>
    <property type="match status" value="1"/>
</dbReference>
<sequence length="278" mass="29993">MCARLRVSRSGFYEWRDRDVSATARRRTDISRVVEFSFTESDETYGYRRVYADLVRWEVDCSLELVRSIMRELGLVPCQPRPWRHSLTEAAAESARTAQRTNEIVARLGQSSTEISSVVKLITSIAEQTNLLALNATIEAARAGESGKGFAVAATEVKDLAQETAKATDDISRRIAAIQSETDQAGAAIGEITSVTHRINDYTSTIAAAVEEQTATTTEMSRNVNDAATSAADIAATISGVAQAADSTATGATQTQTTAQDLARMAAELQTTVATYQV</sequence>
<feature type="domain" description="Methyl-accepting transducer" evidence="4">
    <location>
        <begin position="97"/>
        <end position="249"/>
    </location>
</feature>
<dbReference type="GO" id="GO:0007165">
    <property type="term" value="P:signal transduction"/>
    <property type="evidence" value="ECO:0007669"/>
    <property type="project" value="UniProtKB-KW"/>
</dbReference>
<dbReference type="RefSeq" id="WP_373320500.1">
    <property type="nucleotide sequence ID" value="NZ_BOPG01000114.1"/>
</dbReference>
<evidence type="ECO:0000259" key="4">
    <source>
        <dbReference type="PROSITE" id="PS50111"/>
    </source>
</evidence>
<proteinExistence type="inferred from homology"/>
<gene>
    <name evidence="5" type="ORF">Vau01_118670</name>
</gene>
<dbReference type="Pfam" id="PF13276">
    <property type="entry name" value="HTH_21"/>
    <property type="match status" value="1"/>
</dbReference>
<dbReference type="AlphaFoldDB" id="A0A8J3ZIC4"/>
<dbReference type="GO" id="GO:0004888">
    <property type="term" value="F:transmembrane signaling receptor activity"/>
    <property type="evidence" value="ECO:0007669"/>
    <property type="project" value="InterPro"/>
</dbReference>